<dbReference type="PANTHER" id="PTHR45431">
    <property type="entry name" value="RHODANESE-LIKE DOMAIN-CONTAINING PROTEIN 15, CHLOROPLASTIC"/>
    <property type="match status" value="1"/>
</dbReference>
<comment type="caution">
    <text evidence="2">The sequence shown here is derived from an EMBL/GenBank/DDBJ whole genome shotgun (WGS) entry which is preliminary data.</text>
</comment>
<organism evidence="2">
    <name type="scientific">mine drainage metagenome</name>
    <dbReference type="NCBI Taxonomy" id="410659"/>
    <lineage>
        <taxon>unclassified sequences</taxon>
        <taxon>metagenomes</taxon>
        <taxon>ecological metagenomes</taxon>
    </lineage>
</organism>
<evidence type="ECO:0000259" key="1">
    <source>
        <dbReference type="PROSITE" id="PS50206"/>
    </source>
</evidence>
<dbReference type="InterPro" id="IPR036873">
    <property type="entry name" value="Rhodanese-like_dom_sf"/>
</dbReference>
<dbReference type="EMBL" id="MLJW01000065">
    <property type="protein sequence ID" value="OIR03565.1"/>
    <property type="molecule type" value="Genomic_DNA"/>
</dbReference>
<dbReference type="PANTHER" id="PTHR45431:SF3">
    <property type="entry name" value="RHODANESE-LIKE DOMAIN-CONTAINING PROTEIN 15, CHLOROPLASTIC"/>
    <property type="match status" value="1"/>
</dbReference>
<feature type="domain" description="Rhodanese" evidence="1">
    <location>
        <begin position="31"/>
        <end position="143"/>
    </location>
</feature>
<dbReference type="EC" id="2.8.1.1" evidence="2"/>
<dbReference type="Pfam" id="PF00581">
    <property type="entry name" value="Rhodanese"/>
    <property type="match status" value="1"/>
</dbReference>
<dbReference type="AlphaFoldDB" id="A0A1J5SHD4"/>
<evidence type="ECO:0000313" key="2">
    <source>
        <dbReference type="EMBL" id="OIR03565.1"/>
    </source>
</evidence>
<dbReference type="CDD" id="cd01522">
    <property type="entry name" value="RHOD_1"/>
    <property type="match status" value="1"/>
</dbReference>
<dbReference type="InterPro" id="IPR001763">
    <property type="entry name" value="Rhodanese-like_dom"/>
</dbReference>
<dbReference type="PROSITE" id="PS50206">
    <property type="entry name" value="RHODANESE_3"/>
    <property type="match status" value="1"/>
</dbReference>
<name>A0A1J5SHD4_9ZZZZ</name>
<dbReference type="SMART" id="SM00450">
    <property type="entry name" value="RHOD"/>
    <property type="match status" value="1"/>
</dbReference>
<dbReference type="InterPro" id="IPR052367">
    <property type="entry name" value="Thiosulfate_ST/Rhodanese-like"/>
</dbReference>
<proteinExistence type="predicted"/>
<protein>
    <submittedName>
        <fullName evidence="2">Thiosulfate sulfurtransferase GlpE</fullName>
        <ecNumber evidence="2">2.8.1.1</ecNumber>
    </submittedName>
</protein>
<keyword evidence="2" id="KW-0808">Transferase</keyword>
<sequence length="144" mass="16331">MPRVYNCRLDGSLEFAMKHFTPKEAHQFLVQNPLALFVDVRSEMEFLFVGHPVGAIMIPWNDGPDWDVNPHFVAHVKKAASVDRPIVLICRSGNRSKDAGLALEQAGFTEVFNVLHGFEGELDDQHRRGTQAGWRFDGLPWEQC</sequence>
<accession>A0A1J5SHD4</accession>
<dbReference type="Gene3D" id="3.40.250.10">
    <property type="entry name" value="Rhodanese-like domain"/>
    <property type="match status" value="1"/>
</dbReference>
<reference evidence="2" key="1">
    <citation type="submission" date="2016-10" db="EMBL/GenBank/DDBJ databases">
        <title>Sequence of Gallionella enrichment culture.</title>
        <authorList>
            <person name="Poehlein A."/>
            <person name="Muehling M."/>
            <person name="Daniel R."/>
        </authorList>
    </citation>
    <scope>NUCLEOTIDE SEQUENCE</scope>
</reference>
<dbReference type="GO" id="GO:0004792">
    <property type="term" value="F:thiosulfate-cyanide sulfurtransferase activity"/>
    <property type="evidence" value="ECO:0007669"/>
    <property type="project" value="UniProtKB-EC"/>
</dbReference>
<dbReference type="SUPFAM" id="SSF52821">
    <property type="entry name" value="Rhodanese/Cell cycle control phosphatase"/>
    <property type="match status" value="1"/>
</dbReference>
<gene>
    <name evidence="2" type="primary">glpE_12</name>
    <name evidence="2" type="ORF">GALL_144240</name>
</gene>